<dbReference type="InParanoid" id="A0A2H3CM66"/>
<evidence type="ECO:0000313" key="2">
    <source>
        <dbReference type="EMBL" id="PBK80292.1"/>
    </source>
</evidence>
<proteinExistence type="predicted"/>
<accession>A0A2H3CM66</accession>
<sequence>MPDEDLSRLLSIFSSSDYHMMVILLGFLSLAAAQTLSSLYITAWRESQRGWIRGPSRDYISVSPALERGNRTLIWSWRHRQSILPQYPDERGQADQFVSRRLIGTSKEKGVRENIAAMVFGKYHLGERLRLTWRQNSVGRMYQRHTFGTKWFAV</sequence>
<dbReference type="EMBL" id="KZ293749">
    <property type="protein sequence ID" value="PBK80292.1"/>
    <property type="molecule type" value="Genomic_DNA"/>
</dbReference>
<keyword evidence="1" id="KW-0472">Membrane</keyword>
<dbReference type="AlphaFoldDB" id="A0A2H3CM66"/>
<gene>
    <name evidence="2" type="ORF">ARMGADRAFT_1040179</name>
</gene>
<organism evidence="2 3">
    <name type="scientific">Armillaria gallica</name>
    <name type="common">Bulbous honey fungus</name>
    <name type="synonym">Armillaria bulbosa</name>
    <dbReference type="NCBI Taxonomy" id="47427"/>
    <lineage>
        <taxon>Eukaryota</taxon>
        <taxon>Fungi</taxon>
        <taxon>Dikarya</taxon>
        <taxon>Basidiomycota</taxon>
        <taxon>Agaricomycotina</taxon>
        <taxon>Agaricomycetes</taxon>
        <taxon>Agaricomycetidae</taxon>
        <taxon>Agaricales</taxon>
        <taxon>Marasmiineae</taxon>
        <taxon>Physalacriaceae</taxon>
        <taxon>Armillaria</taxon>
    </lineage>
</organism>
<keyword evidence="1" id="KW-0812">Transmembrane</keyword>
<keyword evidence="1" id="KW-1133">Transmembrane helix</keyword>
<dbReference type="Proteomes" id="UP000217790">
    <property type="component" value="Unassembled WGS sequence"/>
</dbReference>
<evidence type="ECO:0000256" key="1">
    <source>
        <dbReference type="SAM" id="Phobius"/>
    </source>
</evidence>
<name>A0A2H3CM66_ARMGA</name>
<keyword evidence="3" id="KW-1185">Reference proteome</keyword>
<evidence type="ECO:0000313" key="3">
    <source>
        <dbReference type="Proteomes" id="UP000217790"/>
    </source>
</evidence>
<protein>
    <submittedName>
        <fullName evidence="2">Uncharacterized protein</fullName>
    </submittedName>
</protein>
<feature type="transmembrane region" description="Helical" evidence="1">
    <location>
        <begin position="20"/>
        <end position="43"/>
    </location>
</feature>
<reference evidence="3" key="1">
    <citation type="journal article" date="2017" name="Nat. Ecol. Evol.">
        <title>Genome expansion and lineage-specific genetic innovations in the forest pathogenic fungi Armillaria.</title>
        <authorList>
            <person name="Sipos G."/>
            <person name="Prasanna A.N."/>
            <person name="Walter M.C."/>
            <person name="O'Connor E."/>
            <person name="Balint B."/>
            <person name="Krizsan K."/>
            <person name="Kiss B."/>
            <person name="Hess J."/>
            <person name="Varga T."/>
            <person name="Slot J."/>
            <person name="Riley R."/>
            <person name="Boka B."/>
            <person name="Rigling D."/>
            <person name="Barry K."/>
            <person name="Lee J."/>
            <person name="Mihaltcheva S."/>
            <person name="LaButti K."/>
            <person name="Lipzen A."/>
            <person name="Waldron R."/>
            <person name="Moloney N.M."/>
            <person name="Sperisen C."/>
            <person name="Kredics L."/>
            <person name="Vagvoelgyi C."/>
            <person name="Patrignani A."/>
            <person name="Fitzpatrick D."/>
            <person name="Nagy I."/>
            <person name="Doyle S."/>
            <person name="Anderson J.B."/>
            <person name="Grigoriev I.V."/>
            <person name="Gueldener U."/>
            <person name="Muensterkoetter M."/>
            <person name="Nagy L.G."/>
        </authorList>
    </citation>
    <scope>NUCLEOTIDE SEQUENCE [LARGE SCALE GENOMIC DNA]</scope>
    <source>
        <strain evidence="3">Ar21-2</strain>
    </source>
</reference>